<proteinExistence type="predicted"/>
<evidence type="ECO:0000313" key="2">
    <source>
        <dbReference type="Proteomes" id="UP000186132"/>
    </source>
</evidence>
<evidence type="ECO:0000313" key="1">
    <source>
        <dbReference type="EMBL" id="SHF73955.1"/>
    </source>
</evidence>
<dbReference type="InterPro" id="IPR009003">
    <property type="entry name" value="Peptidase_S1_PA"/>
</dbReference>
<organism evidence="1 2">
    <name type="scientific">Jatrophihabitans endophyticus</name>
    <dbReference type="NCBI Taxonomy" id="1206085"/>
    <lineage>
        <taxon>Bacteria</taxon>
        <taxon>Bacillati</taxon>
        <taxon>Actinomycetota</taxon>
        <taxon>Actinomycetes</taxon>
        <taxon>Jatrophihabitantales</taxon>
        <taxon>Jatrophihabitantaceae</taxon>
        <taxon>Jatrophihabitans</taxon>
    </lineage>
</organism>
<dbReference type="EMBL" id="FQVU01000001">
    <property type="protein sequence ID" value="SHF73955.1"/>
    <property type="molecule type" value="Genomic_DNA"/>
</dbReference>
<dbReference type="STRING" id="1206085.SAMN05443575_0780"/>
<sequence>MLRNRFGSNTVVFHQSRFTFAVKRDRMRAGIKRRHVVASKTTKSRRNPTKSASRAVATANKLSDIKPYWGGDRILSTQGDYIVQCTANFKAVETTGSKSAAAITAGHCGPTGTKWQQAYLSGNTIYSTGDYGTDAKRHFSTAGDQELLTGSSWDYSAWTTYNPGGNSGNVIEYYARSVAKGAHICSDGSYTNYTCGGTVTAVKACANIDEDGTLHNVCGLDTATATHRLVQSGDSGGPVWDQASPAGYAINAGIISAGSDDGKTLLFEDIITAAKDLQFTEPKQA</sequence>
<dbReference type="SUPFAM" id="SSF50494">
    <property type="entry name" value="Trypsin-like serine proteases"/>
    <property type="match status" value="1"/>
</dbReference>
<name>A0A1M5E436_9ACTN</name>
<accession>A0A1M5E436</accession>
<keyword evidence="2" id="KW-1185">Reference proteome</keyword>
<dbReference type="Proteomes" id="UP000186132">
    <property type="component" value="Unassembled WGS sequence"/>
</dbReference>
<evidence type="ECO:0008006" key="3">
    <source>
        <dbReference type="Google" id="ProtNLM"/>
    </source>
</evidence>
<reference evidence="1 2" key="1">
    <citation type="submission" date="2016-11" db="EMBL/GenBank/DDBJ databases">
        <authorList>
            <person name="Jaros S."/>
            <person name="Januszkiewicz K."/>
            <person name="Wedrychowicz H."/>
        </authorList>
    </citation>
    <scope>NUCLEOTIDE SEQUENCE [LARGE SCALE GENOMIC DNA]</scope>
    <source>
        <strain evidence="1 2">DSM 45627</strain>
    </source>
</reference>
<dbReference type="InterPro" id="IPR043504">
    <property type="entry name" value="Peptidase_S1_PA_chymotrypsin"/>
</dbReference>
<gene>
    <name evidence="1" type="ORF">SAMN05443575_0780</name>
</gene>
<protein>
    <recommendedName>
        <fullName evidence="3">Trypsin</fullName>
    </recommendedName>
</protein>
<dbReference type="Gene3D" id="2.40.10.10">
    <property type="entry name" value="Trypsin-like serine proteases"/>
    <property type="match status" value="2"/>
</dbReference>
<dbReference type="AlphaFoldDB" id="A0A1M5E436"/>